<sequence>MTFTPDDIFSIASSTAVGMGENLVTTLNTIIMNLPEADLRKVRDAVNRSLQLADDLLHHFPISPAFEFVSTSDGGLIQLRFFVHVYIPLVTELTTPGKETSASPGTASDHSPFKANDDSQMRVPPPSPASLAPSESFVYSSPVFGNIELPWLKSTRDRGGVPVLSTSAQPHIQKEEHESLLTTSPRLHDDIPGHSLHPEILDIGLLVLFTNHPPWSNPRFTGASGPYCYFAHEFPSPQNCCVSCGRIWILGLPLADPTRV</sequence>
<evidence type="ECO:0000256" key="1">
    <source>
        <dbReference type="SAM" id="MobiDB-lite"/>
    </source>
</evidence>
<accession>A0A9P6H685</accession>
<evidence type="ECO:0000313" key="3">
    <source>
        <dbReference type="Proteomes" id="UP000736335"/>
    </source>
</evidence>
<comment type="caution">
    <text evidence="2">The sequence shown here is derived from an EMBL/GenBank/DDBJ whole genome shotgun (WGS) entry which is preliminary data.</text>
</comment>
<proteinExistence type="predicted"/>
<organism evidence="2 3">
    <name type="scientific">Thelephora terrestris</name>
    <dbReference type="NCBI Taxonomy" id="56493"/>
    <lineage>
        <taxon>Eukaryota</taxon>
        <taxon>Fungi</taxon>
        <taxon>Dikarya</taxon>
        <taxon>Basidiomycota</taxon>
        <taxon>Agaricomycotina</taxon>
        <taxon>Agaricomycetes</taxon>
        <taxon>Thelephorales</taxon>
        <taxon>Thelephoraceae</taxon>
        <taxon>Thelephora</taxon>
    </lineage>
</organism>
<feature type="region of interest" description="Disordered" evidence="1">
    <location>
        <begin position="95"/>
        <end position="131"/>
    </location>
</feature>
<feature type="compositionally biased region" description="Basic and acidic residues" evidence="1">
    <location>
        <begin position="111"/>
        <end position="120"/>
    </location>
</feature>
<dbReference type="Proteomes" id="UP000736335">
    <property type="component" value="Unassembled WGS sequence"/>
</dbReference>
<protein>
    <submittedName>
        <fullName evidence="2">Uncharacterized protein</fullName>
    </submittedName>
</protein>
<gene>
    <name evidence="2" type="ORF">BJ322DRAFT_1024327</name>
</gene>
<keyword evidence="3" id="KW-1185">Reference proteome</keyword>
<reference evidence="2" key="2">
    <citation type="submission" date="2020-11" db="EMBL/GenBank/DDBJ databases">
        <authorList>
            <consortium name="DOE Joint Genome Institute"/>
            <person name="Kuo A."/>
            <person name="Miyauchi S."/>
            <person name="Kiss E."/>
            <person name="Drula E."/>
            <person name="Kohler A."/>
            <person name="Sanchez-Garcia M."/>
            <person name="Andreopoulos B."/>
            <person name="Barry K.W."/>
            <person name="Bonito G."/>
            <person name="Buee M."/>
            <person name="Carver A."/>
            <person name="Chen C."/>
            <person name="Cichocki N."/>
            <person name="Clum A."/>
            <person name="Culley D."/>
            <person name="Crous P.W."/>
            <person name="Fauchery L."/>
            <person name="Girlanda M."/>
            <person name="Hayes R."/>
            <person name="Keri Z."/>
            <person name="Labutti K."/>
            <person name="Lipzen A."/>
            <person name="Lombard V."/>
            <person name="Magnuson J."/>
            <person name="Maillard F."/>
            <person name="Morin E."/>
            <person name="Murat C."/>
            <person name="Nolan M."/>
            <person name="Ohm R."/>
            <person name="Pangilinan J."/>
            <person name="Pereira M."/>
            <person name="Perotto S."/>
            <person name="Peter M."/>
            <person name="Riley R."/>
            <person name="Sitrit Y."/>
            <person name="Stielow B."/>
            <person name="Szollosi G."/>
            <person name="Zifcakova L."/>
            <person name="Stursova M."/>
            <person name="Spatafora J.W."/>
            <person name="Tedersoo L."/>
            <person name="Vaario L.-M."/>
            <person name="Yamada A."/>
            <person name="Yan M."/>
            <person name="Wang P."/>
            <person name="Xu J."/>
            <person name="Bruns T."/>
            <person name="Baldrian P."/>
            <person name="Vilgalys R."/>
            <person name="Henrissat B."/>
            <person name="Grigoriev I.V."/>
            <person name="Hibbett D."/>
            <person name="Nagy L.G."/>
            <person name="Martin F.M."/>
        </authorList>
    </citation>
    <scope>NUCLEOTIDE SEQUENCE</scope>
    <source>
        <strain evidence="2">UH-Tt-Lm1</strain>
    </source>
</reference>
<dbReference type="AlphaFoldDB" id="A0A9P6H685"/>
<feature type="compositionally biased region" description="Polar residues" evidence="1">
    <location>
        <begin position="95"/>
        <end position="109"/>
    </location>
</feature>
<evidence type="ECO:0000313" key="2">
    <source>
        <dbReference type="EMBL" id="KAF9779416.1"/>
    </source>
</evidence>
<dbReference type="EMBL" id="WIUZ02000019">
    <property type="protein sequence ID" value="KAF9779416.1"/>
    <property type="molecule type" value="Genomic_DNA"/>
</dbReference>
<name>A0A9P6H685_9AGAM</name>
<reference evidence="2" key="1">
    <citation type="journal article" date="2020" name="Nat. Commun.">
        <title>Large-scale genome sequencing of mycorrhizal fungi provides insights into the early evolution of symbiotic traits.</title>
        <authorList>
            <person name="Miyauchi S."/>
            <person name="Kiss E."/>
            <person name="Kuo A."/>
            <person name="Drula E."/>
            <person name="Kohler A."/>
            <person name="Sanchez-Garcia M."/>
            <person name="Morin E."/>
            <person name="Andreopoulos B."/>
            <person name="Barry K.W."/>
            <person name="Bonito G."/>
            <person name="Buee M."/>
            <person name="Carver A."/>
            <person name="Chen C."/>
            <person name="Cichocki N."/>
            <person name="Clum A."/>
            <person name="Culley D."/>
            <person name="Crous P.W."/>
            <person name="Fauchery L."/>
            <person name="Girlanda M."/>
            <person name="Hayes R.D."/>
            <person name="Keri Z."/>
            <person name="LaButti K."/>
            <person name="Lipzen A."/>
            <person name="Lombard V."/>
            <person name="Magnuson J."/>
            <person name="Maillard F."/>
            <person name="Murat C."/>
            <person name="Nolan M."/>
            <person name="Ohm R.A."/>
            <person name="Pangilinan J."/>
            <person name="Pereira M.F."/>
            <person name="Perotto S."/>
            <person name="Peter M."/>
            <person name="Pfister S."/>
            <person name="Riley R."/>
            <person name="Sitrit Y."/>
            <person name="Stielow J.B."/>
            <person name="Szollosi G."/>
            <person name="Zifcakova L."/>
            <person name="Stursova M."/>
            <person name="Spatafora J.W."/>
            <person name="Tedersoo L."/>
            <person name="Vaario L.M."/>
            <person name="Yamada A."/>
            <person name="Yan M."/>
            <person name="Wang P."/>
            <person name="Xu J."/>
            <person name="Bruns T."/>
            <person name="Baldrian P."/>
            <person name="Vilgalys R."/>
            <person name="Dunand C."/>
            <person name="Henrissat B."/>
            <person name="Grigoriev I.V."/>
            <person name="Hibbett D."/>
            <person name="Nagy L.G."/>
            <person name="Martin F.M."/>
        </authorList>
    </citation>
    <scope>NUCLEOTIDE SEQUENCE</scope>
    <source>
        <strain evidence="2">UH-Tt-Lm1</strain>
    </source>
</reference>